<gene>
    <name evidence="1" type="ORF">ABEB36_012596</name>
</gene>
<dbReference type="Proteomes" id="UP001566132">
    <property type="component" value="Unassembled WGS sequence"/>
</dbReference>
<dbReference type="Gene3D" id="3.30.420.10">
    <property type="entry name" value="Ribonuclease H-like superfamily/Ribonuclease H"/>
    <property type="match status" value="1"/>
</dbReference>
<name>A0ABD1EBX6_HYPHA</name>
<sequence>MEYPNFLDGIVFIIKICPYHWQYNPIEMVWAYCKTFYNKNIQNLKFMGSEKVLNVWQESLSKITSDRWGNYIQHTEKLIIEDWKKYMGNTDIVNVLPLIIEFENESASDSDTDMSSGDDEESKE</sequence>
<dbReference type="AlphaFoldDB" id="A0ABD1EBX6"/>
<accession>A0ABD1EBX6</accession>
<proteinExistence type="predicted"/>
<organism evidence="1 2">
    <name type="scientific">Hypothenemus hampei</name>
    <name type="common">Coffee berry borer</name>
    <dbReference type="NCBI Taxonomy" id="57062"/>
    <lineage>
        <taxon>Eukaryota</taxon>
        <taxon>Metazoa</taxon>
        <taxon>Ecdysozoa</taxon>
        <taxon>Arthropoda</taxon>
        <taxon>Hexapoda</taxon>
        <taxon>Insecta</taxon>
        <taxon>Pterygota</taxon>
        <taxon>Neoptera</taxon>
        <taxon>Endopterygota</taxon>
        <taxon>Coleoptera</taxon>
        <taxon>Polyphaga</taxon>
        <taxon>Cucujiformia</taxon>
        <taxon>Curculionidae</taxon>
        <taxon>Scolytinae</taxon>
        <taxon>Hypothenemus</taxon>
    </lineage>
</organism>
<evidence type="ECO:0000313" key="1">
    <source>
        <dbReference type="EMBL" id="KAL1492104.1"/>
    </source>
</evidence>
<dbReference type="InterPro" id="IPR036397">
    <property type="entry name" value="RNaseH_sf"/>
</dbReference>
<comment type="caution">
    <text evidence="1">The sequence shown here is derived from an EMBL/GenBank/DDBJ whole genome shotgun (WGS) entry which is preliminary data.</text>
</comment>
<keyword evidence="2" id="KW-1185">Reference proteome</keyword>
<protein>
    <submittedName>
        <fullName evidence="1">Uncharacterized protein</fullName>
    </submittedName>
</protein>
<dbReference type="EMBL" id="JBDJPC010000009">
    <property type="protein sequence ID" value="KAL1492104.1"/>
    <property type="molecule type" value="Genomic_DNA"/>
</dbReference>
<evidence type="ECO:0000313" key="2">
    <source>
        <dbReference type="Proteomes" id="UP001566132"/>
    </source>
</evidence>
<reference evidence="1 2" key="1">
    <citation type="submission" date="2024-05" db="EMBL/GenBank/DDBJ databases">
        <title>Genetic variation in Jamaican populations of the coffee berry borer (Hypothenemus hampei).</title>
        <authorList>
            <person name="Errbii M."/>
            <person name="Myrie A."/>
        </authorList>
    </citation>
    <scope>NUCLEOTIDE SEQUENCE [LARGE SCALE GENOMIC DNA]</scope>
    <source>
        <strain evidence="1">JA-Hopewell-2020-01-JO</strain>
        <tissue evidence="1">Whole body</tissue>
    </source>
</reference>